<protein>
    <submittedName>
        <fullName evidence="2">Uncharacterized protein</fullName>
    </submittedName>
</protein>
<organism evidence="2 3">
    <name type="scientific">Owenia fusiformis</name>
    <name type="common">Polychaete worm</name>
    <dbReference type="NCBI Taxonomy" id="6347"/>
    <lineage>
        <taxon>Eukaryota</taxon>
        <taxon>Metazoa</taxon>
        <taxon>Spiralia</taxon>
        <taxon>Lophotrochozoa</taxon>
        <taxon>Annelida</taxon>
        <taxon>Polychaeta</taxon>
        <taxon>Sedentaria</taxon>
        <taxon>Canalipalpata</taxon>
        <taxon>Sabellida</taxon>
        <taxon>Oweniida</taxon>
        <taxon>Oweniidae</taxon>
        <taxon>Owenia</taxon>
    </lineage>
</organism>
<accession>A0A8S4P2M9</accession>
<dbReference type="EMBL" id="CAIIXF020000006">
    <property type="protein sequence ID" value="CAH1787419.1"/>
    <property type="molecule type" value="Genomic_DNA"/>
</dbReference>
<evidence type="ECO:0000313" key="2">
    <source>
        <dbReference type="EMBL" id="CAH1787419.1"/>
    </source>
</evidence>
<feature type="compositionally biased region" description="Polar residues" evidence="1">
    <location>
        <begin position="74"/>
        <end position="85"/>
    </location>
</feature>
<dbReference type="AlphaFoldDB" id="A0A8S4P2M9"/>
<evidence type="ECO:0000256" key="1">
    <source>
        <dbReference type="SAM" id="MobiDB-lite"/>
    </source>
</evidence>
<gene>
    <name evidence="2" type="ORF">OFUS_LOCUS13126</name>
</gene>
<sequence>MDEPLYLVNYSEIYFNDSNNIQSRSLVLKCKRKPQGLEEKQQGATGDTIQLLLKERQPADIWNTAEESGHDNKNPLNNVTRNPMNLTKGYKETPPFPWSQTNEPREPQSKLSRNGLLISDDLETNPREEPIGYRRTGPIIADQMDYNFQTDVVGKKSQGGTRAQYARPGPFPLDLCDHVIEGQMQWEEDSLDDREHTERISRLHNREDSTDIHFQSQYTITSENNTISKYYLDDFASTSDYCRNPTENDVHFYRKSRYSATTTETASGSNNLEESGFEWTSNSEFTLNNEISTVDDETYEDGEIDTVNESESITDSQYEQFIHYETVMGSWQAMMAAYLLTLSNGIVGVSLPSSQLLLY</sequence>
<keyword evidence="3" id="KW-1185">Reference proteome</keyword>
<dbReference type="Proteomes" id="UP000749559">
    <property type="component" value="Unassembled WGS sequence"/>
</dbReference>
<proteinExistence type="predicted"/>
<name>A0A8S4P2M9_OWEFU</name>
<evidence type="ECO:0000313" key="3">
    <source>
        <dbReference type="Proteomes" id="UP000749559"/>
    </source>
</evidence>
<comment type="caution">
    <text evidence="2">The sequence shown here is derived from an EMBL/GenBank/DDBJ whole genome shotgun (WGS) entry which is preliminary data.</text>
</comment>
<reference evidence="2" key="1">
    <citation type="submission" date="2022-03" db="EMBL/GenBank/DDBJ databases">
        <authorList>
            <person name="Martin C."/>
        </authorList>
    </citation>
    <scope>NUCLEOTIDE SEQUENCE</scope>
</reference>
<feature type="region of interest" description="Disordered" evidence="1">
    <location>
        <begin position="65"/>
        <end position="111"/>
    </location>
</feature>